<name>A0A8D8MHD9_9HEMI</name>
<reference evidence="2" key="1">
    <citation type="submission" date="2021-05" db="EMBL/GenBank/DDBJ databases">
        <authorList>
            <person name="Alioto T."/>
            <person name="Alioto T."/>
            <person name="Gomez Garrido J."/>
        </authorList>
    </citation>
    <scope>NUCLEOTIDE SEQUENCE</scope>
</reference>
<keyword evidence="1" id="KW-0812">Transmembrane</keyword>
<keyword evidence="1" id="KW-1133">Transmembrane helix</keyword>
<dbReference type="AlphaFoldDB" id="A0A8D8MHD9"/>
<feature type="transmembrane region" description="Helical" evidence="1">
    <location>
        <begin position="42"/>
        <end position="59"/>
    </location>
</feature>
<protein>
    <recommendedName>
        <fullName evidence="3">Transmembrane protein</fullName>
    </recommendedName>
</protein>
<organism evidence="2">
    <name type="scientific">Cacopsylla melanoneura</name>
    <dbReference type="NCBI Taxonomy" id="428564"/>
    <lineage>
        <taxon>Eukaryota</taxon>
        <taxon>Metazoa</taxon>
        <taxon>Ecdysozoa</taxon>
        <taxon>Arthropoda</taxon>
        <taxon>Hexapoda</taxon>
        <taxon>Insecta</taxon>
        <taxon>Pterygota</taxon>
        <taxon>Neoptera</taxon>
        <taxon>Paraneoptera</taxon>
        <taxon>Hemiptera</taxon>
        <taxon>Sternorrhyncha</taxon>
        <taxon>Psylloidea</taxon>
        <taxon>Psyllidae</taxon>
        <taxon>Psyllinae</taxon>
        <taxon>Cacopsylla</taxon>
    </lineage>
</organism>
<dbReference type="EMBL" id="HBUF01057736">
    <property type="protein sequence ID" value="CAG6624633.1"/>
    <property type="molecule type" value="Transcribed_RNA"/>
</dbReference>
<sequence length="125" mass="14869">MLLPTIQTSHTLISPRFSLEPTRPRIVCFLFYFLGRFPVTKSYGFLFCFALFCFVFFFSKRISFRSWEVVGFPIRLTDKLVRDNIWFQPRQMFFHQLPLVVCISASFQHHFPPQNSLFTDVCLVL</sequence>
<proteinExistence type="predicted"/>
<keyword evidence="1" id="KW-0472">Membrane</keyword>
<accession>A0A8D8MHD9</accession>
<evidence type="ECO:0000313" key="2">
    <source>
        <dbReference type="EMBL" id="CAG6624633.1"/>
    </source>
</evidence>
<evidence type="ECO:0008006" key="3">
    <source>
        <dbReference type="Google" id="ProtNLM"/>
    </source>
</evidence>
<evidence type="ECO:0000256" key="1">
    <source>
        <dbReference type="SAM" id="Phobius"/>
    </source>
</evidence>